<name>A0ABQ5EGL6_9ASTR</name>
<feature type="domain" description="Reverse transcriptase zinc-binding" evidence="1">
    <location>
        <begin position="43"/>
        <end position="125"/>
    </location>
</feature>
<dbReference type="GO" id="GO:0003964">
    <property type="term" value="F:RNA-directed DNA polymerase activity"/>
    <property type="evidence" value="ECO:0007669"/>
    <property type="project" value="UniProtKB-KW"/>
</dbReference>
<keyword evidence="3" id="KW-1185">Reference proteome</keyword>
<keyword evidence="2" id="KW-0548">Nucleotidyltransferase</keyword>
<dbReference type="InterPro" id="IPR026960">
    <property type="entry name" value="RVT-Znf"/>
</dbReference>
<evidence type="ECO:0000259" key="1">
    <source>
        <dbReference type="Pfam" id="PF13966"/>
    </source>
</evidence>
<evidence type="ECO:0000313" key="2">
    <source>
        <dbReference type="EMBL" id="GJT49912.1"/>
    </source>
</evidence>
<keyword evidence="2" id="KW-0695">RNA-directed DNA polymerase</keyword>
<dbReference type="Pfam" id="PF13966">
    <property type="entry name" value="zf-RVT"/>
    <property type="match status" value="1"/>
</dbReference>
<dbReference type="EMBL" id="BQNB010016277">
    <property type="protein sequence ID" value="GJT49912.1"/>
    <property type="molecule type" value="Genomic_DNA"/>
</dbReference>
<comment type="caution">
    <text evidence="2">The sequence shown here is derived from an EMBL/GenBank/DDBJ whole genome shotgun (WGS) entry which is preliminary data.</text>
</comment>
<gene>
    <name evidence="2" type="ORF">Tco_0976069</name>
</gene>
<evidence type="ECO:0000313" key="3">
    <source>
        <dbReference type="Proteomes" id="UP001151760"/>
    </source>
</evidence>
<organism evidence="2 3">
    <name type="scientific">Tanacetum coccineum</name>
    <dbReference type="NCBI Taxonomy" id="301880"/>
    <lineage>
        <taxon>Eukaryota</taxon>
        <taxon>Viridiplantae</taxon>
        <taxon>Streptophyta</taxon>
        <taxon>Embryophyta</taxon>
        <taxon>Tracheophyta</taxon>
        <taxon>Spermatophyta</taxon>
        <taxon>Magnoliopsida</taxon>
        <taxon>eudicotyledons</taxon>
        <taxon>Gunneridae</taxon>
        <taxon>Pentapetalae</taxon>
        <taxon>asterids</taxon>
        <taxon>campanulids</taxon>
        <taxon>Asterales</taxon>
        <taxon>Asteraceae</taxon>
        <taxon>Asteroideae</taxon>
        <taxon>Anthemideae</taxon>
        <taxon>Anthemidinae</taxon>
        <taxon>Tanacetum</taxon>
    </lineage>
</organism>
<reference evidence="2" key="2">
    <citation type="submission" date="2022-01" db="EMBL/GenBank/DDBJ databases">
        <authorList>
            <person name="Yamashiro T."/>
            <person name="Shiraishi A."/>
            <person name="Satake H."/>
            <person name="Nakayama K."/>
        </authorList>
    </citation>
    <scope>NUCLEOTIDE SEQUENCE</scope>
</reference>
<reference evidence="2" key="1">
    <citation type="journal article" date="2022" name="Int. J. Mol. Sci.">
        <title>Draft Genome of Tanacetum Coccineum: Genomic Comparison of Closely Related Tanacetum-Family Plants.</title>
        <authorList>
            <person name="Yamashiro T."/>
            <person name="Shiraishi A."/>
            <person name="Nakayama K."/>
            <person name="Satake H."/>
        </authorList>
    </citation>
    <scope>NUCLEOTIDE SEQUENCE</scope>
</reference>
<sequence>MRETPRGGIEEEQLLHLVDKVTSVILSNSNDRWVWSLDSSCEFSVKSARSYIDDILLPTVGASTRWVKVVPIKINIFAWKMCLDKLPTRINLSLRELDIPSIICPICSSVGESSSHLLCSCNMARLLLCKVARWWELDIPEFHFYEDWFSWFISFRIHKGLKDVLECVFYVTWWAIWKFRNQVRFGSSQPCLDILFDEIVLLSFTWCSSSCKSNFDWISWLKSPRSLTL</sequence>
<protein>
    <submittedName>
        <fullName evidence="2">RNA-directed DNA polymerase, eukaryota</fullName>
    </submittedName>
</protein>
<keyword evidence="2" id="KW-0808">Transferase</keyword>
<accession>A0ABQ5EGL6</accession>
<proteinExistence type="predicted"/>
<dbReference type="Proteomes" id="UP001151760">
    <property type="component" value="Unassembled WGS sequence"/>
</dbReference>